<reference evidence="1 2" key="1">
    <citation type="submission" date="2017-06" db="EMBL/GenBank/DDBJ databases">
        <title>Sequencing and comparative analysis of myxobacterial genomes.</title>
        <authorList>
            <person name="Rupp O."/>
            <person name="Goesmann A."/>
            <person name="Sogaard-Andersen L."/>
        </authorList>
    </citation>
    <scope>NUCLEOTIDE SEQUENCE [LARGE SCALE GENOMIC DNA]</scope>
    <source>
        <strain evidence="1 2">DSM 52655</strain>
    </source>
</reference>
<accession>A0A250J8X5</accession>
<gene>
    <name evidence="1" type="ORF">CYFUS_005415</name>
</gene>
<dbReference type="EMBL" id="CP022098">
    <property type="protein sequence ID" value="ATB39967.1"/>
    <property type="molecule type" value="Genomic_DNA"/>
</dbReference>
<name>A0A250J8X5_9BACT</name>
<sequence>MAYIAGLDFEDVLFALNPFIDVHEKGSKEREVLSIAQAALLYIRDHAKEEDFAEYYKTFSNTSFAVDVAHEFATREEAEQWLALGKAEHTERVKIAGKGFMVVQVTGRLVFMSAPLPEELKTDEQRGDSE</sequence>
<dbReference type="Proteomes" id="UP000217257">
    <property type="component" value="Chromosome"/>
</dbReference>
<proteinExistence type="predicted"/>
<organism evidence="1 2">
    <name type="scientific">Cystobacter fuscus</name>
    <dbReference type="NCBI Taxonomy" id="43"/>
    <lineage>
        <taxon>Bacteria</taxon>
        <taxon>Pseudomonadati</taxon>
        <taxon>Myxococcota</taxon>
        <taxon>Myxococcia</taxon>
        <taxon>Myxococcales</taxon>
        <taxon>Cystobacterineae</taxon>
        <taxon>Archangiaceae</taxon>
        <taxon>Cystobacter</taxon>
    </lineage>
</organism>
<dbReference type="RefSeq" id="WP_095987922.1">
    <property type="nucleotide sequence ID" value="NZ_CP022098.1"/>
</dbReference>
<protein>
    <submittedName>
        <fullName evidence="1">Uncharacterized protein</fullName>
    </submittedName>
</protein>
<evidence type="ECO:0000313" key="1">
    <source>
        <dbReference type="EMBL" id="ATB39967.1"/>
    </source>
</evidence>
<dbReference type="AlphaFoldDB" id="A0A250J8X5"/>
<evidence type="ECO:0000313" key="2">
    <source>
        <dbReference type="Proteomes" id="UP000217257"/>
    </source>
</evidence>
<dbReference type="KEGG" id="cfus:CYFUS_005415"/>